<feature type="transmembrane region" description="Helical" evidence="10">
    <location>
        <begin position="960"/>
        <end position="985"/>
    </location>
</feature>
<dbReference type="Gene3D" id="1.20.1560.10">
    <property type="entry name" value="ABC transporter type 1, transmembrane domain"/>
    <property type="match status" value="2"/>
</dbReference>
<dbReference type="Gene3D" id="3.40.50.300">
    <property type="entry name" value="P-loop containing nucleotide triphosphate hydrolases"/>
    <property type="match status" value="2"/>
</dbReference>
<feature type="compositionally biased region" description="Acidic residues" evidence="9">
    <location>
        <begin position="458"/>
        <end position="467"/>
    </location>
</feature>
<dbReference type="Pfam" id="PF00664">
    <property type="entry name" value="ABC_membrane"/>
    <property type="match status" value="2"/>
</dbReference>
<evidence type="ECO:0000256" key="8">
    <source>
        <dbReference type="ARBA" id="ARBA00023136"/>
    </source>
</evidence>
<comment type="subcellular location">
    <subcellularLocation>
        <location evidence="1">Membrane</location>
        <topology evidence="1">Multi-pass membrane protein</topology>
    </subcellularLocation>
</comment>
<dbReference type="InterPro" id="IPR050173">
    <property type="entry name" value="ABC_transporter_C-like"/>
</dbReference>
<dbReference type="SUPFAM" id="SSF90123">
    <property type="entry name" value="ABC transporter transmembrane region"/>
    <property type="match status" value="2"/>
</dbReference>
<dbReference type="PANTHER" id="PTHR24223:SF356">
    <property type="entry name" value="ATP-BINDING CASSETTE TRANSPORTER ABC4"/>
    <property type="match status" value="1"/>
</dbReference>
<dbReference type="PROSITE" id="PS50893">
    <property type="entry name" value="ABC_TRANSPORTER_2"/>
    <property type="match status" value="2"/>
</dbReference>
<feature type="domain" description="ABC transporter" evidence="11">
    <location>
        <begin position="1282"/>
        <end position="1519"/>
    </location>
</feature>
<feature type="transmembrane region" description="Helical" evidence="10">
    <location>
        <begin position="1220"/>
        <end position="1238"/>
    </location>
</feature>
<dbReference type="OrthoDB" id="6500128at2759"/>
<protein>
    <submittedName>
        <fullName evidence="13">Multidrug resistance-associated ABC transporter</fullName>
    </submittedName>
</protein>
<feature type="region of interest" description="Disordered" evidence="9">
    <location>
        <begin position="434"/>
        <end position="482"/>
    </location>
</feature>
<evidence type="ECO:0000256" key="7">
    <source>
        <dbReference type="ARBA" id="ARBA00022989"/>
    </source>
</evidence>
<keyword evidence="4" id="KW-0677">Repeat</keyword>
<gene>
    <name evidence="13" type="ORF">WOLCODRAFT_125974</name>
</gene>
<feature type="domain" description="ABC transmembrane type-1" evidence="12">
    <location>
        <begin position="981"/>
        <end position="1245"/>
    </location>
</feature>
<feature type="transmembrane region" description="Helical" evidence="10">
    <location>
        <begin position="1107"/>
        <end position="1125"/>
    </location>
</feature>
<dbReference type="PANTHER" id="PTHR24223">
    <property type="entry name" value="ATP-BINDING CASSETTE SUB-FAMILY C"/>
    <property type="match status" value="1"/>
</dbReference>
<dbReference type="PROSITE" id="PS00211">
    <property type="entry name" value="ABC_TRANSPORTER_1"/>
    <property type="match status" value="1"/>
</dbReference>
<feature type="transmembrane region" description="Helical" evidence="10">
    <location>
        <begin position="214"/>
        <end position="233"/>
    </location>
</feature>
<evidence type="ECO:0000256" key="10">
    <source>
        <dbReference type="SAM" id="Phobius"/>
    </source>
</evidence>
<feature type="domain" description="ABC transporter" evidence="11">
    <location>
        <begin position="662"/>
        <end position="903"/>
    </location>
</feature>
<dbReference type="InterPro" id="IPR036640">
    <property type="entry name" value="ABC1_TM_sf"/>
</dbReference>
<dbReference type="InterPro" id="IPR027417">
    <property type="entry name" value="P-loop_NTPase"/>
</dbReference>
<dbReference type="GO" id="GO:0016020">
    <property type="term" value="C:membrane"/>
    <property type="evidence" value="ECO:0007669"/>
    <property type="project" value="UniProtKB-SubCell"/>
</dbReference>
<dbReference type="FunFam" id="3.40.50.300:FF:000838">
    <property type="entry name" value="ABC multidrug transporter (Eurofung)"/>
    <property type="match status" value="1"/>
</dbReference>
<dbReference type="GO" id="GO:0140359">
    <property type="term" value="F:ABC-type transporter activity"/>
    <property type="evidence" value="ECO:0007669"/>
    <property type="project" value="InterPro"/>
</dbReference>
<organism evidence="13 14">
    <name type="scientific">Wolfiporia cocos (strain MD-104)</name>
    <name type="common">Brown rot fungus</name>
    <dbReference type="NCBI Taxonomy" id="742152"/>
    <lineage>
        <taxon>Eukaryota</taxon>
        <taxon>Fungi</taxon>
        <taxon>Dikarya</taxon>
        <taxon>Basidiomycota</taxon>
        <taxon>Agaricomycotina</taxon>
        <taxon>Agaricomycetes</taxon>
        <taxon>Polyporales</taxon>
        <taxon>Phaeolaceae</taxon>
        <taxon>Wolfiporia</taxon>
    </lineage>
</organism>
<evidence type="ECO:0000256" key="4">
    <source>
        <dbReference type="ARBA" id="ARBA00022737"/>
    </source>
</evidence>
<proteinExistence type="predicted"/>
<keyword evidence="5" id="KW-0547">Nucleotide-binding</keyword>
<evidence type="ECO:0000256" key="9">
    <source>
        <dbReference type="SAM" id="MobiDB-lite"/>
    </source>
</evidence>
<dbReference type="CDD" id="cd03250">
    <property type="entry name" value="ABCC_MRP_domain1"/>
    <property type="match status" value="1"/>
</dbReference>
<feature type="transmembrane region" description="Helical" evidence="10">
    <location>
        <begin position="41"/>
        <end position="62"/>
    </location>
</feature>
<reference evidence="13 14" key="1">
    <citation type="journal article" date="2012" name="Science">
        <title>The Paleozoic origin of enzymatic lignin decomposition reconstructed from 31 fungal genomes.</title>
        <authorList>
            <person name="Floudas D."/>
            <person name="Binder M."/>
            <person name="Riley R."/>
            <person name="Barry K."/>
            <person name="Blanchette R.A."/>
            <person name="Henrissat B."/>
            <person name="Martinez A.T."/>
            <person name="Otillar R."/>
            <person name="Spatafora J.W."/>
            <person name="Yadav J.S."/>
            <person name="Aerts A."/>
            <person name="Benoit I."/>
            <person name="Boyd A."/>
            <person name="Carlson A."/>
            <person name="Copeland A."/>
            <person name="Coutinho P.M."/>
            <person name="de Vries R.P."/>
            <person name="Ferreira P."/>
            <person name="Findley K."/>
            <person name="Foster B."/>
            <person name="Gaskell J."/>
            <person name="Glotzer D."/>
            <person name="Gorecki P."/>
            <person name="Heitman J."/>
            <person name="Hesse C."/>
            <person name="Hori C."/>
            <person name="Igarashi K."/>
            <person name="Jurgens J.A."/>
            <person name="Kallen N."/>
            <person name="Kersten P."/>
            <person name="Kohler A."/>
            <person name="Kuees U."/>
            <person name="Kumar T.K.A."/>
            <person name="Kuo A."/>
            <person name="LaButti K."/>
            <person name="Larrondo L.F."/>
            <person name="Lindquist E."/>
            <person name="Ling A."/>
            <person name="Lombard V."/>
            <person name="Lucas S."/>
            <person name="Lundell T."/>
            <person name="Martin R."/>
            <person name="McLaughlin D.J."/>
            <person name="Morgenstern I."/>
            <person name="Morin E."/>
            <person name="Murat C."/>
            <person name="Nagy L.G."/>
            <person name="Nolan M."/>
            <person name="Ohm R.A."/>
            <person name="Patyshakuliyeva A."/>
            <person name="Rokas A."/>
            <person name="Ruiz-Duenas F.J."/>
            <person name="Sabat G."/>
            <person name="Salamov A."/>
            <person name="Samejima M."/>
            <person name="Schmutz J."/>
            <person name="Slot J.C."/>
            <person name="St John F."/>
            <person name="Stenlid J."/>
            <person name="Sun H."/>
            <person name="Sun S."/>
            <person name="Syed K."/>
            <person name="Tsang A."/>
            <person name="Wiebenga A."/>
            <person name="Young D."/>
            <person name="Pisabarro A."/>
            <person name="Eastwood D.C."/>
            <person name="Martin F."/>
            <person name="Cullen D."/>
            <person name="Grigoriev I.V."/>
            <person name="Hibbett D.S."/>
        </authorList>
    </citation>
    <scope>NUCLEOTIDE SEQUENCE [LARGE SCALE GENOMIC DNA]</scope>
    <source>
        <strain evidence="13 14">MD-104</strain>
    </source>
</reference>
<evidence type="ECO:0000256" key="5">
    <source>
        <dbReference type="ARBA" id="ARBA00022741"/>
    </source>
</evidence>
<evidence type="ECO:0000313" key="13">
    <source>
        <dbReference type="EMBL" id="PCH35560.1"/>
    </source>
</evidence>
<dbReference type="CDD" id="cd03244">
    <property type="entry name" value="ABCC_MRP_domain2"/>
    <property type="match status" value="1"/>
</dbReference>
<feature type="transmembrane region" description="Helical" evidence="10">
    <location>
        <begin position="174"/>
        <end position="194"/>
    </location>
</feature>
<dbReference type="SUPFAM" id="SSF52540">
    <property type="entry name" value="P-loop containing nucleoside triphosphate hydrolases"/>
    <property type="match status" value="2"/>
</dbReference>
<dbReference type="Proteomes" id="UP000218811">
    <property type="component" value="Unassembled WGS sequence"/>
</dbReference>
<evidence type="ECO:0000259" key="12">
    <source>
        <dbReference type="PROSITE" id="PS50929"/>
    </source>
</evidence>
<dbReference type="GO" id="GO:0005524">
    <property type="term" value="F:ATP binding"/>
    <property type="evidence" value="ECO:0007669"/>
    <property type="project" value="UniProtKB-KW"/>
</dbReference>
<keyword evidence="14" id="KW-1185">Reference proteome</keyword>
<dbReference type="InterPro" id="IPR017871">
    <property type="entry name" value="ABC_transporter-like_CS"/>
</dbReference>
<keyword evidence="3 10" id="KW-0812">Transmembrane</keyword>
<feature type="transmembrane region" description="Helical" evidence="10">
    <location>
        <begin position="330"/>
        <end position="350"/>
    </location>
</feature>
<keyword evidence="8 10" id="KW-0472">Membrane</keyword>
<evidence type="ECO:0000256" key="1">
    <source>
        <dbReference type="ARBA" id="ARBA00004141"/>
    </source>
</evidence>
<dbReference type="CDD" id="cd18596">
    <property type="entry name" value="ABC_6TM_VMR1_D1_like"/>
    <property type="match status" value="1"/>
</dbReference>
<sequence>MSFPDKIDGRVLLPEVRQVVLGFTRNSSIFRTKLDDEPRDAFWDTLTIPVLSAGLSAIILGVQFTLRYRARTVPETVEHSEDNPDLNGAKSTSIAWRVASLGGPTILAFHAVRLLACLILAVLEIFTSYLLWSEARGHVTMTAQAWLHVGLLATYVYSLALAVVSILPSPSVNVLVVRHLNAVLLSALVVYVYRDVWPLTTYTLVPLDADLDRLLWYKFGVLTVAAVAVPLLIPRRYIPFDPENPSINPSPEQTASMMSMMLYAWLDPTVSEASRSRHLPLDRFPPLADYDEAQNLMNHNSVVLDLCQSQQRFKDTHIFWRLVRIFRSDLVFMGIMLSLRVAFQFASPLGMRNLLRYMETGGAGTIVRPWVWIAWLFIGPSMNAVATSSYSFVRTRMSVRVEAILTQIIFDHALHMRIHANVQDSATHSNAMEVNRDPEDDANGGDISNSATLRNEELPENAEEDTAFDDHSKKDAAKATEAQKERASNFAGRLNNLISSDVSTVAGSREVMILLVEMPLQMVACVWFLYSILGSSAIVGMVVMIILFPIPGYVAKMSKAAQSTKMEKSDSRVQVATETINVIRMIKLFGWEKRLSDRLREKRAEELHWIKRSKLLEIANPILNVILTSQQTELLDEATEKKDKVTSQSLESRIVREDIIGFRQADFTWSNEEDRPPTPGTNRRQFRLRIDVELHFKRGAINLIVGPTGSGKTSMLMALLGEMHYVPYGLDSYLSLPRDRGVAYAAQESWVQNETIRDNILFGSAFEEERFNKVIYQCGLNRDLELFDAGDLTEVGERGITLSGGQKARVTLARAIYSNAEILLLDDVLAALDVHTGRWIVDKCLKGDLIRGRTVIMVTHNVAMVSPIAQLVVSLGTDGRVLSQGTLCNALECSAELAAEAAAEELAASSDSGDTSHLNGDATIAKRNSNGKLILAEEIAEGHVGWPALKMYFAGLGGRYPLLFWTTCLTAILLCYSLGDFQVWFLGYWARQYEERAPSEVKAPIYLSIYAAILVWSEVFYSTAMITYLYGTLRASHKIHETLMASVLGTTLRWLDKTPTSRVLARCTQDIQAVDADVGRYLVYLIDLGTAMVIKLVAVVIVSPPFIAPGALLAVICGCIGQAYMKAQLSVKREASNARAPIMGHLGAAFAGLVSIRAYGAQDMFRRESYVRINRYTRASRTLWNLNQWASIRMESLGALFTSSLATYLVYGSSTSASNAGFSLTMAVGFSGIILWLVRNVNEFEVSSNSLERIKQYVDIEQEPTPTERGIPPAYWPSSGDLRVEKLSARYSKDGPKVLNDISFEVKSGERVGIVGRTGSGKSSLTLALLRCIIAEGTVFYDGLATDDINLDVLRSKITIIPQMPELLSGTLRENLDPFGEYDDATLNDALRSAGLFSLQSEMHEGRITLDTHVESGGSNFSVGQRQILALARAIVRQSRLLILDEATSAIDYATDMVIQESLRKELDRGMTVLTVAHRLRTIMDSDKIMVLDAGHIVEFGKPANLLNTPGSMLQALVDESGDREELYVMATGTNLSAQS</sequence>
<feature type="transmembrane region" description="Helical" evidence="10">
    <location>
        <begin position="1005"/>
        <end position="1030"/>
    </location>
</feature>
<feature type="transmembrane region" description="Helical" evidence="10">
    <location>
        <begin position="536"/>
        <end position="555"/>
    </location>
</feature>
<feature type="transmembrane region" description="Helical" evidence="10">
    <location>
        <begin position="145"/>
        <end position="167"/>
    </location>
</feature>
<feature type="transmembrane region" description="Helical" evidence="10">
    <location>
        <begin position="370"/>
        <end position="393"/>
    </location>
</feature>
<dbReference type="STRING" id="742152.A0A2H3IZZ3"/>
<evidence type="ECO:0000259" key="11">
    <source>
        <dbReference type="PROSITE" id="PS50893"/>
    </source>
</evidence>
<dbReference type="InterPro" id="IPR011527">
    <property type="entry name" value="ABC1_TM_dom"/>
</dbReference>
<feature type="transmembrane region" description="Helical" evidence="10">
    <location>
        <begin position="114"/>
        <end position="133"/>
    </location>
</feature>
<feature type="compositionally biased region" description="Basic and acidic residues" evidence="9">
    <location>
        <begin position="468"/>
        <end position="482"/>
    </location>
</feature>
<evidence type="ECO:0000256" key="3">
    <source>
        <dbReference type="ARBA" id="ARBA00022692"/>
    </source>
</evidence>
<dbReference type="Pfam" id="PF00005">
    <property type="entry name" value="ABC_tran"/>
    <property type="match status" value="2"/>
</dbReference>
<feature type="domain" description="ABC transmembrane type-1" evidence="12">
    <location>
        <begin position="331"/>
        <end position="629"/>
    </location>
</feature>
<keyword evidence="6" id="KW-0067">ATP-binding</keyword>
<keyword evidence="2" id="KW-0813">Transport</keyword>
<evidence type="ECO:0000313" key="14">
    <source>
        <dbReference type="Proteomes" id="UP000218811"/>
    </source>
</evidence>
<feature type="transmembrane region" description="Helical" evidence="10">
    <location>
        <begin position="1197"/>
        <end position="1214"/>
    </location>
</feature>
<dbReference type="EMBL" id="KB467854">
    <property type="protein sequence ID" value="PCH35560.1"/>
    <property type="molecule type" value="Genomic_DNA"/>
</dbReference>
<dbReference type="CDD" id="cd18604">
    <property type="entry name" value="ABC_6TM_VMR1_D2_like"/>
    <property type="match status" value="1"/>
</dbReference>
<dbReference type="InterPro" id="IPR003593">
    <property type="entry name" value="AAA+_ATPase"/>
</dbReference>
<keyword evidence="7 10" id="KW-1133">Transmembrane helix</keyword>
<dbReference type="PROSITE" id="PS50929">
    <property type="entry name" value="ABC_TM1F"/>
    <property type="match status" value="2"/>
</dbReference>
<evidence type="ECO:0000256" key="2">
    <source>
        <dbReference type="ARBA" id="ARBA00022448"/>
    </source>
</evidence>
<dbReference type="FunFam" id="1.20.1560.10:FF:000013">
    <property type="entry name" value="ABC transporter C family member 2"/>
    <property type="match status" value="1"/>
</dbReference>
<dbReference type="SMART" id="SM00382">
    <property type="entry name" value="AAA"/>
    <property type="match status" value="2"/>
</dbReference>
<dbReference type="GO" id="GO:0016887">
    <property type="term" value="F:ATP hydrolysis activity"/>
    <property type="evidence" value="ECO:0007669"/>
    <property type="project" value="InterPro"/>
</dbReference>
<evidence type="ECO:0000256" key="6">
    <source>
        <dbReference type="ARBA" id="ARBA00022840"/>
    </source>
</evidence>
<accession>A0A2H3IZZ3</accession>
<name>A0A2H3IZZ3_WOLCO</name>
<dbReference type="InterPro" id="IPR003439">
    <property type="entry name" value="ABC_transporter-like_ATP-bd"/>
</dbReference>